<feature type="domain" description="HEPN" evidence="1">
    <location>
        <begin position="10"/>
        <end position="117"/>
    </location>
</feature>
<dbReference type="Pfam" id="PF05168">
    <property type="entry name" value="HEPN"/>
    <property type="match status" value="1"/>
</dbReference>
<dbReference type="PROSITE" id="PS50910">
    <property type="entry name" value="HEPN"/>
    <property type="match status" value="1"/>
</dbReference>
<dbReference type="SUPFAM" id="SSF81593">
    <property type="entry name" value="Nucleotidyltransferase substrate binding subunit/domain"/>
    <property type="match status" value="1"/>
</dbReference>
<dbReference type="EMBL" id="JACOQI010000011">
    <property type="protein sequence ID" value="MBC5770921.1"/>
    <property type="molecule type" value="Genomic_DNA"/>
</dbReference>
<dbReference type="RefSeq" id="WP_187015152.1">
    <property type="nucleotide sequence ID" value="NZ_JACOQI010000011.1"/>
</dbReference>
<sequence length="142" mass="16296">MSTGWSSEWLDFAYMDLSAAEHLLTMRPLPVEIICYHCEQAAEKFLKATLVQFDREPPKTHDLIQLCKLCCEVDTRFEQLADSCIELTPYGVQVRYPSNLELDESDAVCALKECRLVQDFVCQKLGYEPESKDTQSFGQTMK</sequence>
<gene>
    <name evidence="2" type="ORF">H8Z83_11420</name>
</gene>
<evidence type="ECO:0000259" key="1">
    <source>
        <dbReference type="PROSITE" id="PS50910"/>
    </source>
</evidence>
<keyword evidence="3" id="KW-1185">Reference proteome</keyword>
<comment type="caution">
    <text evidence="2">The sequence shown here is derived from an EMBL/GenBank/DDBJ whole genome shotgun (WGS) entry which is preliminary data.</text>
</comment>
<dbReference type="Proteomes" id="UP000620327">
    <property type="component" value="Unassembled WGS sequence"/>
</dbReference>
<organism evidence="2 3">
    <name type="scientific">Dysosmobacter segnis</name>
    <dbReference type="NCBI Taxonomy" id="2763042"/>
    <lineage>
        <taxon>Bacteria</taxon>
        <taxon>Bacillati</taxon>
        <taxon>Bacillota</taxon>
        <taxon>Clostridia</taxon>
        <taxon>Eubacteriales</taxon>
        <taxon>Oscillospiraceae</taxon>
        <taxon>Dysosmobacter</taxon>
    </lineage>
</organism>
<dbReference type="InterPro" id="IPR007842">
    <property type="entry name" value="HEPN_dom"/>
</dbReference>
<proteinExistence type="predicted"/>
<dbReference type="SMART" id="SM00748">
    <property type="entry name" value="HEPN"/>
    <property type="match status" value="1"/>
</dbReference>
<reference evidence="2" key="1">
    <citation type="submission" date="2020-08" db="EMBL/GenBank/DDBJ databases">
        <title>Genome public.</title>
        <authorList>
            <person name="Liu C."/>
            <person name="Sun Q."/>
        </authorList>
    </citation>
    <scope>NUCLEOTIDE SEQUENCE</scope>
    <source>
        <strain evidence="2">BX15</strain>
    </source>
</reference>
<evidence type="ECO:0000313" key="2">
    <source>
        <dbReference type="EMBL" id="MBC5770921.1"/>
    </source>
</evidence>
<protein>
    <submittedName>
        <fullName evidence="2">HEPN domain-containing protein</fullName>
    </submittedName>
</protein>
<evidence type="ECO:0000313" key="3">
    <source>
        <dbReference type="Proteomes" id="UP000620327"/>
    </source>
</evidence>
<dbReference type="Gene3D" id="1.20.120.330">
    <property type="entry name" value="Nucleotidyltransferases domain 2"/>
    <property type="match status" value="1"/>
</dbReference>
<accession>A0A923MJM3</accession>
<dbReference type="AlphaFoldDB" id="A0A923MJM3"/>
<name>A0A923MJM3_9FIRM</name>